<evidence type="ECO:0000256" key="13">
    <source>
        <dbReference type="ARBA" id="ARBA00047833"/>
    </source>
</evidence>
<dbReference type="GO" id="GO:0071555">
    <property type="term" value="P:cell wall organization"/>
    <property type="evidence" value="ECO:0007669"/>
    <property type="project" value="UniProtKB-KW"/>
</dbReference>
<dbReference type="UniPathway" id="UPA00219"/>
<dbReference type="AlphaFoldDB" id="H1XY50"/>
<dbReference type="PANTHER" id="PTHR43445:SF3">
    <property type="entry name" value="UDP-N-ACETYLMURAMATE--L-ALANINE LIGASE"/>
    <property type="match status" value="1"/>
</dbReference>
<dbReference type="InterPro" id="IPR004101">
    <property type="entry name" value="Mur_ligase_C"/>
</dbReference>
<dbReference type="Gene3D" id="3.40.50.720">
    <property type="entry name" value="NAD(P)-binding Rossmann-like Domain"/>
    <property type="match status" value="1"/>
</dbReference>
<dbReference type="NCBIfam" id="TIGR01082">
    <property type="entry name" value="murC"/>
    <property type="match status" value="1"/>
</dbReference>
<dbReference type="Pfam" id="PF01225">
    <property type="entry name" value="Mur_ligase"/>
    <property type="match status" value="1"/>
</dbReference>
<evidence type="ECO:0000256" key="3">
    <source>
        <dbReference type="ARBA" id="ARBA00012211"/>
    </source>
</evidence>
<proteinExistence type="inferred from homology"/>
<dbReference type="GO" id="GO:0005737">
    <property type="term" value="C:cytoplasm"/>
    <property type="evidence" value="ECO:0007669"/>
    <property type="project" value="UniProtKB-SubCell"/>
</dbReference>
<dbReference type="InterPro" id="IPR005758">
    <property type="entry name" value="UDP-N-AcMur_Ala_ligase_MurC"/>
</dbReference>
<feature type="binding site" evidence="14">
    <location>
        <begin position="115"/>
        <end position="121"/>
    </location>
    <ligand>
        <name>ATP</name>
        <dbReference type="ChEBI" id="CHEBI:30616"/>
    </ligand>
</feature>
<gene>
    <name evidence="14 18" type="primary">murC</name>
    <name evidence="18" type="ORF">Cabys_1171</name>
    <name evidence="19" type="ORF">Calab_2367</name>
</gene>
<accession>H1XY50</accession>
<evidence type="ECO:0000256" key="12">
    <source>
        <dbReference type="ARBA" id="ARBA00023316"/>
    </source>
</evidence>
<feature type="domain" description="Mur ligase N-terminal catalytic" evidence="15">
    <location>
        <begin position="10"/>
        <end position="107"/>
    </location>
</feature>
<evidence type="ECO:0000256" key="9">
    <source>
        <dbReference type="ARBA" id="ARBA00022960"/>
    </source>
</evidence>
<dbReference type="Pfam" id="PF02875">
    <property type="entry name" value="Mur_ligase_C"/>
    <property type="match status" value="1"/>
</dbReference>
<evidence type="ECO:0000256" key="5">
    <source>
        <dbReference type="ARBA" id="ARBA00022598"/>
    </source>
</evidence>
<dbReference type="PaxDb" id="880073-Calab_2367"/>
<evidence type="ECO:0000256" key="11">
    <source>
        <dbReference type="ARBA" id="ARBA00023306"/>
    </source>
</evidence>
<dbReference type="HOGENOM" id="CLU_028104_2_2_0"/>
<evidence type="ECO:0000256" key="6">
    <source>
        <dbReference type="ARBA" id="ARBA00022618"/>
    </source>
</evidence>
<evidence type="ECO:0000256" key="10">
    <source>
        <dbReference type="ARBA" id="ARBA00022984"/>
    </source>
</evidence>
<dbReference type="STRING" id="880073.Cabys_1171"/>
<evidence type="ECO:0000259" key="17">
    <source>
        <dbReference type="Pfam" id="PF08245"/>
    </source>
</evidence>
<evidence type="ECO:0000256" key="2">
    <source>
        <dbReference type="ARBA" id="ARBA00004752"/>
    </source>
</evidence>
<dbReference type="InterPro" id="IPR036615">
    <property type="entry name" value="Mur_ligase_C_dom_sf"/>
</dbReference>
<dbReference type="GO" id="GO:0009252">
    <property type="term" value="P:peptidoglycan biosynthetic process"/>
    <property type="evidence" value="ECO:0007669"/>
    <property type="project" value="UniProtKB-UniRule"/>
</dbReference>
<dbReference type="Proteomes" id="UP000004671">
    <property type="component" value="Chromosome"/>
</dbReference>
<evidence type="ECO:0000256" key="1">
    <source>
        <dbReference type="ARBA" id="ARBA00004496"/>
    </source>
</evidence>
<evidence type="ECO:0000313" key="19">
    <source>
        <dbReference type="EMBL" id="EHO41977.1"/>
    </source>
</evidence>
<evidence type="ECO:0000259" key="15">
    <source>
        <dbReference type="Pfam" id="PF01225"/>
    </source>
</evidence>
<dbReference type="EMBL" id="CP018099">
    <property type="protein sequence ID" value="APF17920.1"/>
    <property type="molecule type" value="Genomic_DNA"/>
</dbReference>
<evidence type="ECO:0000259" key="16">
    <source>
        <dbReference type="Pfam" id="PF02875"/>
    </source>
</evidence>
<evidence type="ECO:0000256" key="14">
    <source>
        <dbReference type="HAMAP-Rule" id="MF_00046"/>
    </source>
</evidence>
<comment type="function">
    <text evidence="14">Cell wall formation.</text>
</comment>
<protein>
    <recommendedName>
        <fullName evidence="3 14">UDP-N-acetylmuramate--L-alanine ligase</fullName>
        <ecNumber evidence="3 14">6.3.2.8</ecNumber>
    </recommendedName>
    <alternativeName>
        <fullName evidence="14">UDP-N-acetylmuramoyl-L-alanine synthetase</fullName>
    </alternativeName>
</protein>
<dbReference type="GO" id="GO:0008763">
    <property type="term" value="F:UDP-N-acetylmuramate-L-alanine ligase activity"/>
    <property type="evidence" value="ECO:0007669"/>
    <property type="project" value="UniProtKB-UniRule"/>
</dbReference>
<comment type="subcellular location">
    <subcellularLocation>
        <location evidence="1 14">Cytoplasm</location>
    </subcellularLocation>
</comment>
<comment type="pathway">
    <text evidence="2 14">Cell wall biogenesis; peptidoglycan biosynthesis.</text>
</comment>
<keyword evidence="10 14" id="KW-0573">Peptidoglycan synthesis</keyword>
<evidence type="ECO:0000313" key="21">
    <source>
        <dbReference type="Proteomes" id="UP000183868"/>
    </source>
</evidence>
<dbReference type="GO" id="GO:0005524">
    <property type="term" value="F:ATP binding"/>
    <property type="evidence" value="ECO:0007669"/>
    <property type="project" value="UniProtKB-UniRule"/>
</dbReference>
<evidence type="ECO:0000313" key="18">
    <source>
        <dbReference type="EMBL" id="APF17920.1"/>
    </source>
</evidence>
<dbReference type="Gene3D" id="3.90.190.20">
    <property type="entry name" value="Mur ligase, C-terminal domain"/>
    <property type="match status" value="1"/>
</dbReference>
<dbReference type="PANTHER" id="PTHR43445">
    <property type="entry name" value="UDP-N-ACETYLMURAMATE--L-ALANINE LIGASE-RELATED"/>
    <property type="match status" value="1"/>
</dbReference>
<keyword evidence="4 14" id="KW-0963">Cytoplasm</keyword>
<reference evidence="18 21" key="2">
    <citation type="submission" date="2016-11" db="EMBL/GenBank/DDBJ databases">
        <title>Genomic analysis of Caldithrix abyssi and proposal of a novel bacterial phylum Caldithrichaeota.</title>
        <authorList>
            <person name="Kublanov I."/>
            <person name="Sigalova O."/>
            <person name="Gavrilov S."/>
            <person name="Lebedinsky A."/>
            <person name="Ivanova N."/>
            <person name="Daum C."/>
            <person name="Reddy T."/>
            <person name="Klenk H.P."/>
            <person name="Goker M."/>
            <person name="Reva O."/>
            <person name="Miroshnichenko M."/>
            <person name="Kyprides N."/>
            <person name="Woyke T."/>
            <person name="Gelfand M."/>
        </authorList>
    </citation>
    <scope>NUCLEOTIDE SEQUENCE [LARGE SCALE GENOMIC DNA]</scope>
    <source>
        <strain evidence="18 21">LF13</strain>
    </source>
</reference>
<name>H1XY50_CALAY</name>
<keyword evidence="8 14" id="KW-0067">ATP-binding</keyword>
<dbReference type="KEGG" id="caby:Cabys_1171"/>
<evidence type="ECO:0000256" key="7">
    <source>
        <dbReference type="ARBA" id="ARBA00022741"/>
    </source>
</evidence>
<feature type="domain" description="Mur ligase central" evidence="17">
    <location>
        <begin position="113"/>
        <end position="291"/>
    </location>
</feature>
<organism evidence="19 20">
    <name type="scientific">Caldithrix abyssi DSM 13497</name>
    <dbReference type="NCBI Taxonomy" id="880073"/>
    <lineage>
        <taxon>Bacteria</taxon>
        <taxon>Pseudomonadati</taxon>
        <taxon>Calditrichota</taxon>
        <taxon>Calditrichia</taxon>
        <taxon>Calditrichales</taxon>
        <taxon>Calditrichaceae</taxon>
        <taxon>Caldithrix</taxon>
    </lineage>
</organism>
<dbReference type="Proteomes" id="UP000183868">
    <property type="component" value="Chromosome"/>
</dbReference>
<dbReference type="InterPro" id="IPR000713">
    <property type="entry name" value="Mur_ligase_N"/>
</dbReference>
<keyword evidence="20" id="KW-1185">Reference proteome</keyword>
<sequence>MSVFKRKKRFHFVGIGGIGMSGLAEILLDMGHAVSGSDREWTEITEYLEQRGARVFRGHHYANVADDVDFLIYSSAVPQDNPELRAAREKGIPQLKRAQLLGQLFNRHFGLAVAGTHGKTTTTSMIGQIMITGGLDPTIVVGGRLHNLMTNARLGKSHFMVTEADEYDRSFLTLFPRMALLTSLEADHLDIYEDLDDLRRTFVKFANQVSFDGLVIVCAEDENLKELIPQIQPEVLTYGFGAEADFRACVLEERAGQTRFEVYHRGERLAELTLNVPGKHNVLNALAALVAGLELEIEISVMVKALAEFKGVERRFDVLAEKDGILVVDDYAHHPTEVAVTLQAARDGWNKRLIAVFQPHLFSRTRDFYREFAQALNAADVVIVSKIYPAREAPIAGISGALIANQVGDKARYIAQEEALLNFLEQLVQANDMILFLGAGDIHYTAQKFARLLMEKK</sequence>
<dbReference type="InterPro" id="IPR013221">
    <property type="entry name" value="Mur_ligase_cen"/>
</dbReference>
<dbReference type="Gene3D" id="3.40.1190.10">
    <property type="entry name" value="Mur-like, catalytic domain"/>
    <property type="match status" value="1"/>
</dbReference>
<evidence type="ECO:0000256" key="4">
    <source>
        <dbReference type="ARBA" id="ARBA00022490"/>
    </source>
</evidence>
<reference evidence="19 20" key="1">
    <citation type="submission" date="2011-09" db="EMBL/GenBank/DDBJ databases">
        <title>The permanent draft genome of Caldithrix abyssi DSM 13497.</title>
        <authorList>
            <consortium name="US DOE Joint Genome Institute (JGI-PGF)"/>
            <person name="Lucas S."/>
            <person name="Han J."/>
            <person name="Lapidus A."/>
            <person name="Bruce D."/>
            <person name="Goodwin L."/>
            <person name="Pitluck S."/>
            <person name="Peters L."/>
            <person name="Kyrpides N."/>
            <person name="Mavromatis K."/>
            <person name="Ivanova N."/>
            <person name="Mikhailova N."/>
            <person name="Chertkov O."/>
            <person name="Detter J.C."/>
            <person name="Tapia R."/>
            <person name="Han C."/>
            <person name="Land M."/>
            <person name="Hauser L."/>
            <person name="Markowitz V."/>
            <person name="Cheng J.-F."/>
            <person name="Hugenholtz P."/>
            <person name="Woyke T."/>
            <person name="Wu D."/>
            <person name="Spring S."/>
            <person name="Brambilla E."/>
            <person name="Klenk H.-P."/>
            <person name="Eisen J.A."/>
        </authorList>
    </citation>
    <scope>NUCLEOTIDE SEQUENCE [LARGE SCALE GENOMIC DNA]</scope>
    <source>
        <strain evidence="19 20">DSM 13497</strain>
    </source>
</reference>
<dbReference type="GO" id="GO:0008360">
    <property type="term" value="P:regulation of cell shape"/>
    <property type="evidence" value="ECO:0007669"/>
    <property type="project" value="UniProtKB-KW"/>
</dbReference>
<dbReference type="eggNOG" id="COG0773">
    <property type="taxonomic scope" value="Bacteria"/>
</dbReference>
<dbReference type="SUPFAM" id="SSF51984">
    <property type="entry name" value="MurCD N-terminal domain"/>
    <property type="match status" value="1"/>
</dbReference>
<dbReference type="GO" id="GO:0051301">
    <property type="term" value="P:cell division"/>
    <property type="evidence" value="ECO:0007669"/>
    <property type="project" value="UniProtKB-KW"/>
</dbReference>
<evidence type="ECO:0000313" key="20">
    <source>
        <dbReference type="Proteomes" id="UP000004671"/>
    </source>
</evidence>
<keyword evidence="9 14" id="KW-0133">Cell shape</keyword>
<keyword evidence="5 14" id="KW-0436">Ligase</keyword>
<comment type="similarity">
    <text evidence="14">Belongs to the MurCDEF family.</text>
</comment>
<dbReference type="SUPFAM" id="SSF53244">
    <property type="entry name" value="MurD-like peptide ligases, peptide-binding domain"/>
    <property type="match status" value="1"/>
</dbReference>
<dbReference type="InterPro" id="IPR050061">
    <property type="entry name" value="MurCDEF_pg_biosynth"/>
</dbReference>
<keyword evidence="6 14" id="KW-0132">Cell division</keyword>
<dbReference type="Pfam" id="PF08245">
    <property type="entry name" value="Mur_ligase_M"/>
    <property type="match status" value="1"/>
</dbReference>
<evidence type="ECO:0000256" key="8">
    <source>
        <dbReference type="ARBA" id="ARBA00022840"/>
    </source>
</evidence>
<keyword evidence="11 14" id="KW-0131">Cell cycle</keyword>
<dbReference type="InParanoid" id="H1XY50"/>
<dbReference type="HAMAP" id="MF_00046">
    <property type="entry name" value="MurC"/>
    <property type="match status" value="1"/>
</dbReference>
<dbReference type="FunCoup" id="H1XY50">
    <property type="interactions" value="312"/>
</dbReference>
<dbReference type="EC" id="6.3.2.8" evidence="3 14"/>
<dbReference type="InterPro" id="IPR036565">
    <property type="entry name" value="Mur-like_cat_sf"/>
</dbReference>
<feature type="domain" description="Mur ligase C-terminal" evidence="16">
    <location>
        <begin position="314"/>
        <end position="440"/>
    </location>
</feature>
<keyword evidence="12 14" id="KW-0961">Cell wall biogenesis/degradation</keyword>
<dbReference type="SUPFAM" id="SSF53623">
    <property type="entry name" value="MurD-like peptide ligases, catalytic domain"/>
    <property type="match status" value="1"/>
</dbReference>
<dbReference type="EMBL" id="CM001402">
    <property type="protein sequence ID" value="EHO41977.1"/>
    <property type="molecule type" value="Genomic_DNA"/>
</dbReference>
<keyword evidence="7 14" id="KW-0547">Nucleotide-binding</keyword>
<comment type="catalytic activity">
    <reaction evidence="13 14">
        <text>UDP-N-acetyl-alpha-D-muramate + L-alanine + ATP = UDP-N-acetyl-alpha-D-muramoyl-L-alanine + ADP + phosphate + H(+)</text>
        <dbReference type="Rhea" id="RHEA:23372"/>
        <dbReference type="ChEBI" id="CHEBI:15378"/>
        <dbReference type="ChEBI" id="CHEBI:30616"/>
        <dbReference type="ChEBI" id="CHEBI:43474"/>
        <dbReference type="ChEBI" id="CHEBI:57972"/>
        <dbReference type="ChEBI" id="CHEBI:70757"/>
        <dbReference type="ChEBI" id="CHEBI:83898"/>
        <dbReference type="ChEBI" id="CHEBI:456216"/>
        <dbReference type="EC" id="6.3.2.8"/>
    </reaction>
</comment>
<dbReference type="RefSeq" id="WP_006929171.1">
    <property type="nucleotide sequence ID" value="NZ_CM001402.1"/>
</dbReference>